<reference evidence="1 2" key="1">
    <citation type="submission" date="2017-01" db="EMBL/GenBank/DDBJ databases">
        <title>Whole-Genome Shotgun Sequencing of Two beta-Proteobacterial Species in Search of the Bulgecin Biosynthetic Cluster.</title>
        <authorList>
            <person name="Horsman M.E."/>
            <person name="Marous D.R."/>
            <person name="Li R."/>
            <person name="Oliver R.A."/>
            <person name="Byun B."/>
            <person name="Emrich S.J."/>
            <person name="Boggess B."/>
            <person name="Townsend C.A."/>
            <person name="Mobashery S."/>
        </authorList>
    </citation>
    <scope>NUCLEOTIDE SEQUENCE [LARGE SCALE GENOMIC DNA]</scope>
    <source>
        <strain evidence="1 2">ATCC 31363</strain>
    </source>
</reference>
<dbReference type="EMBL" id="MTZV01000005">
    <property type="protein sequence ID" value="PCE24496.1"/>
    <property type="molecule type" value="Genomic_DNA"/>
</dbReference>
<dbReference type="InterPro" id="IPR005883">
    <property type="entry name" value="PilM"/>
</dbReference>
<gene>
    <name evidence="1" type="ORF">BWP39_18480</name>
</gene>
<dbReference type="RefSeq" id="WP_096722790.1">
    <property type="nucleotide sequence ID" value="NZ_MTZV01000005.1"/>
</dbReference>
<name>A0A2A4EWH4_9BURK</name>
<dbReference type="Pfam" id="PF11104">
    <property type="entry name" value="PilM_2"/>
    <property type="match status" value="1"/>
</dbReference>
<evidence type="ECO:0000313" key="1">
    <source>
        <dbReference type="EMBL" id="PCE24496.1"/>
    </source>
</evidence>
<proteinExistence type="predicted"/>
<accession>A0A2A4EWH4</accession>
<dbReference type="Proteomes" id="UP000218022">
    <property type="component" value="Unassembled WGS sequence"/>
</dbReference>
<organism evidence="1 2">
    <name type="scientific">Paraburkholderia acidicola</name>
    <dbReference type="NCBI Taxonomy" id="1912599"/>
    <lineage>
        <taxon>Bacteria</taxon>
        <taxon>Pseudomonadati</taxon>
        <taxon>Pseudomonadota</taxon>
        <taxon>Betaproteobacteria</taxon>
        <taxon>Burkholderiales</taxon>
        <taxon>Burkholderiaceae</taxon>
        <taxon>Paraburkholderia</taxon>
    </lineage>
</organism>
<evidence type="ECO:0000313" key="2">
    <source>
        <dbReference type="Proteomes" id="UP000218022"/>
    </source>
</evidence>
<sequence length="325" mass="33974">MAFRNSLLLPARRFAAGIDVGPQALRLVVLSTRSRRGGAVRLEHVAFAPLTAGAMAGAEIVDRAAVARALRDLFAGLPPICAARTLRCAMGLPASATLTATMPLSQLGAGAVRSVRRHALSELEPAVLVEAERIAGIERHALAVDWFIDDASPEPDRLTIAAAGRAHLEARVECAASAGITLTALDSEPFAALRALRYAAGRELGAHEPYLAIWIGAEGVHGWRIAGDAIDGEIRYPAPEHDDFADALRDLAADHASGCVLIGGEVDLLDGIGFSTADVGDVLGCTTLPFECAAFDEGAHPFALALLHEPACTVAFGLALRGVFE</sequence>
<dbReference type="Gene3D" id="3.30.420.40">
    <property type="match status" value="1"/>
</dbReference>
<comment type="caution">
    <text evidence="1">The sequence shown here is derived from an EMBL/GenBank/DDBJ whole genome shotgun (WGS) entry which is preliminary data.</text>
</comment>
<protein>
    <submittedName>
        <fullName evidence="1">Pilus assembly protein PilM</fullName>
    </submittedName>
</protein>
<dbReference type="AlphaFoldDB" id="A0A2A4EWH4"/>